<dbReference type="PROSITE" id="PS50109">
    <property type="entry name" value="HIS_KIN"/>
    <property type="match status" value="1"/>
</dbReference>
<dbReference type="SUPFAM" id="SSF55874">
    <property type="entry name" value="ATPase domain of HSP90 chaperone/DNA topoisomerase II/histidine kinase"/>
    <property type="match status" value="1"/>
</dbReference>
<dbReference type="GO" id="GO:0000155">
    <property type="term" value="F:phosphorelay sensor kinase activity"/>
    <property type="evidence" value="ECO:0007669"/>
    <property type="project" value="InterPro"/>
</dbReference>
<dbReference type="PRINTS" id="PR00344">
    <property type="entry name" value="BCTRLSENSOR"/>
</dbReference>
<dbReference type="Pfam" id="PF02518">
    <property type="entry name" value="HATPase_c"/>
    <property type="match status" value="1"/>
</dbReference>
<dbReference type="SUPFAM" id="SSF55785">
    <property type="entry name" value="PYP-like sensor domain (PAS domain)"/>
    <property type="match status" value="1"/>
</dbReference>
<evidence type="ECO:0000313" key="11">
    <source>
        <dbReference type="EMBL" id="BAY67743.1"/>
    </source>
</evidence>
<evidence type="ECO:0000256" key="7">
    <source>
        <dbReference type="ARBA" id="ARBA00022840"/>
    </source>
</evidence>
<evidence type="ECO:0000256" key="5">
    <source>
        <dbReference type="ARBA" id="ARBA00022741"/>
    </source>
</evidence>
<dbReference type="InterPro" id="IPR000014">
    <property type="entry name" value="PAS"/>
</dbReference>
<protein>
    <recommendedName>
        <fullName evidence="2">histidine kinase</fullName>
        <ecNumber evidence="2">2.7.13.3</ecNumber>
    </recommendedName>
</protein>
<evidence type="ECO:0000259" key="9">
    <source>
        <dbReference type="PROSITE" id="PS50109"/>
    </source>
</evidence>
<dbReference type="InterPro" id="IPR003594">
    <property type="entry name" value="HATPase_dom"/>
</dbReference>
<dbReference type="PANTHER" id="PTHR43065">
    <property type="entry name" value="SENSOR HISTIDINE KINASE"/>
    <property type="match status" value="1"/>
</dbReference>
<accession>A0A1Z4KFU3</accession>
<evidence type="ECO:0000256" key="4">
    <source>
        <dbReference type="ARBA" id="ARBA00022679"/>
    </source>
</evidence>
<dbReference type="CDD" id="cd00082">
    <property type="entry name" value="HisKA"/>
    <property type="match status" value="1"/>
</dbReference>
<proteinExistence type="predicted"/>
<gene>
    <name evidence="11" type="ORF">NIES23_05250</name>
</gene>
<keyword evidence="6 11" id="KW-0418">Kinase</keyword>
<evidence type="ECO:0000259" key="10">
    <source>
        <dbReference type="PROSITE" id="PS50112"/>
    </source>
</evidence>
<dbReference type="EMBL" id="AP018216">
    <property type="protein sequence ID" value="BAY67743.1"/>
    <property type="molecule type" value="Genomic_DNA"/>
</dbReference>
<dbReference type="Gene3D" id="1.10.287.130">
    <property type="match status" value="1"/>
</dbReference>
<dbReference type="InterPro" id="IPR004358">
    <property type="entry name" value="Sig_transdc_His_kin-like_C"/>
</dbReference>
<name>A0A1Z4KFU3_ANAVA</name>
<keyword evidence="7" id="KW-0067">ATP-binding</keyword>
<dbReference type="Gene3D" id="3.30.450.20">
    <property type="entry name" value="PAS domain"/>
    <property type="match status" value="1"/>
</dbReference>
<evidence type="ECO:0000256" key="2">
    <source>
        <dbReference type="ARBA" id="ARBA00012438"/>
    </source>
</evidence>
<keyword evidence="5" id="KW-0547">Nucleotide-binding</keyword>
<dbReference type="PROSITE" id="PS50112">
    <property type="entry name" value="PAS"/>
    <property type="match status" value="1"/>
</dbReference>
<dbReference type="NCBIfam" id="TIGR00229">
    <property type="entry name" value="sensory_box"/>
    <property type="match status" value="1"/>
</dbReference>
<dbReference type="InterPro" id="IPR005467">
    <property type="entry name" value="His_kinase_dom"/>
</dbReference>
<dbReference type="AlphaFoldDB" id="A0A1Z4KFU3"/>
<feature type="domain" description="Histidine kinase" evidence="9">
    <location>
        <begin position="201"/>
        <end position="460"/>
    </location>
</feature>
<dbReference type="EC" id="2.7.13.3" evidence="2"/>
<evidence type="ECO:0000256" key="8">
    <source>
        <dbReference type="ARBA" id="ARBA00023012"/>
    </source>
</evidence>
<dbReference type="InterPro" id="IPR013767">
    <property type="entry name" value="PAS_fold"/>
</dbReference>
<dbReference type="InterPro" id="IPR036097">
    <property type="entry name" value="HisK_dim/P_sf"/>
</dbReference>
<evidence type="ECO:0000256" key="1">
    <source>
        <dbReference type="ARBA" id="ARBA00000085"/>
    </source>
</evidence>
<dbReference type="InterPro" id="IPR036890">
    <property type="entry name" value="HATPase_C_sf"/>
</dbReference>
<organism evidence="11 12">
    <name type="scientific">Trichormus variabilis NIES-23</name>
    <dbReference type="NCBI Taxonomy" id="1973479"/>
    <lineage>
        <taxon>Bacteria</taxon>
        <taxon>Bacillati</taxon>
        <taxon>Cyanobacteriota</taxon>
        <taxon>Cyanophyceae</taxon>
        <taxon>Nostocales</taxon>
        <taxon>Nostocaceae</taxon>
        <taxon>Trichormus</taxon>
    </lineage>
</organism>
<keyword evidence="3" id="KW-0597">Phosphoprotein</keyword>
<feature type="domain" description="PAS" evidence="10">
    <location>
        <begin position="23"/>
        <end position="93"/>
    </location>
</feature>
<reference evidence="11 12" key="1">
    <citation type="submission" date="2017-06" db="EMBL/GenBank/DDBJ databases">
        <title>Genome sequencing of cyanobaciteial culture collection at National Institute for Environmental Studies (NIES).</title>
        <authorList>
            <person name="Hirose Y."/>
            <person name="Shimura Y."/>
            <person name="Fujisawa T."/>
            <person name="Nakamura Y."/>
            <person name="Kawachi M."/>
        </authorList>
    </citation>
    <scope>NUCLEOTIDE SEQUENCE [LARGE SCALE GENOMIC DNA]</scope>
    <source>
        <strain evidence="11 12">NIES-23</strain>
    </source>
</reference>
<sequence length="460" mass="52715">MSDFSNELHTQIQYSLIEKLSESERRYRELVDSLREIVFKCDRLGNLNFLNRAWTNTLGYGITDAIGSALSNFIDLDDQYLWSETLEKLQTGVEVCQKLRFYHQTGAIVWLELSAQPQSETEFSGSLINITDVYDELRLRKHAEGLLKQTNEELEARVEQRNIELIQANHDLKVTLDKLKYTQAQLVQTEKMSSLGQLVAGIAHEINNPVNFIYANLTHASEYTQVLLKILQLYQQTYPVPSLHIQKAIVTWDLDFIKKDLGKVLESMQVGSERIREIVLLLRNFSRLDEAEIKIVDIHAGINHTITFLHHRLQNESANRVIQIIKNYGLIPQVKCYPAHLNQVFMNILNNAIYALDEKITDFSIIHSPQSQPFVPTIWIKTEIVDETWLNICIKNNGGGIHESVISKIFDPFFTTKPVGKGTGLGLFISYQIVVEMHQGNLICNSKTSQETEFCIQIPI</sequence>
<keyword evidence="4" id="KW-0808">Transferase</keyword>
<comment type="catalytic activity">
    <reaction evidence="1">
        <text>ATP + protein L-histidine = ADP + protein N-phospho-L-histidine.</text>
        <dbReference type="EC" id="2.7.13.3"/>
    </reaction>
</comment>
<dbReference type="Pfam" id="PF00989">
    <property type="entry name" value="PAS"/>
    <property type="match status" value="1"/>
</dbReference>
<dbReference type="InterPro" id="IPR003661">
    <property type="entry name" value="HisK_dim/P_dom"/>
</dbReference>
<dbReference type="SUPFAM" id="SSF47384">
    <property type="entry name" value="Homodimeric domain of signal transducing histidine kinase"/>
    <property type="match status" value="1"/>
</dbReference>
<dbReference type="CDD" id="cd00130">
    <property type="entry name" value="PAS"/>
    <property type="match status" value="1"/>
</dbReference>
<dbReference type="InterPro" id="IPR035965">
    <property type="entry name" value="PAS-like_dom_sf"/>
</dbReference>
<evidence type="ECO:0000256" key="6">
    <source>
        <dbReference type="ARBA" id="ARBA00022777"/>
    </source>
</evidence>
<dbReference type="SMART" id="SM00387">
    <property type="entry name" value="HATPase_c"/>
    <property type="match status" value="1"/>
</dbReference>
<dbReference type="Gene3D" id="3.30.565.10">
    <property type="entry name" value="Histidine kinase-like ATPase, C-terminal domain"/>
    <property type="match status" value="1"/>
</dbReference>
<dbReference type="Proteomes" id="UP000217507">
    <property type="component" value="Chromosome"/>
</dbReference>
<evidence type="ECO:0000313" key="12">
    <source>
        <dbReference type="Proteomes" id="UP000217507"/>
    </source>
</evidence>
<dbReference type="PANTHER" id="PTHR43065:SF42">
    <property type="entry name" value="TWO-COMPONENT SENSOR PPRA"/>
    <property type="match status" value="1"/>
</dbReference>
<keyword evidence="8" id="KW-0902">Two-component regulatory system</keyword>
<evidence type="ECO:0000256" key="3">
    <source>
        <dbReference type="ARBA" id="ARBA00022553"/>
    </source>
</evidence>
<dbReference type="SMART" id="SM00091">
    <property type="entry name" value="PAS"/>
    <property type="match status" value="1"/>
</dbReference>